<evidence type="ECO:0000313" key="5">
    <source>
        <dbReference type="Proteomes" id="UP000642094"/>
    </source>
</evidence>
<evidence type="ECO:0000256" key="1">
    <source>
        <dbReference type="ARBA" id="ARBA00022987"/>
    </source>
</evidence>
<evidence type="ECO:0000256" key="2">
    <source>
        <dbReference type="ARBA" id="ARBA00035108"/>
    </source>
</evidence>
<comment type="similarity">
    <text evidence="3">Belongs to the gas vesicle GvpK family.</text>
</comment>
<dbReference type="InterPro" id="IPR007805">
    <property type="entry name" value="GvpK"/>
</dbReference>
<keyword evidence="1" id="KW-0304">Gas vesicle</keyword>
<dbReference type="Proteomes" id="UP000642094">
    <property type="component" value="Unassembled WGS sequence"/>
</dbReference>
<evidence type="ECO:0000313" key="4">
    <source>
        <dbReference type="EMBL" id="MBD2187760.1"/>
    </source>
</evidence>
<dbReference type="Pfam" id="PF00741">
    <property type="entry name" value="Gas_vesicle"/>
    <property type="match status" value="1"/>
</dbReference>
<name>A0ABR7ZW74_9CYAN</name>
<protein>
    <submittedName>
        <fullName evidence="4">Gas vesicle protein K</fullName>
    </submittedName>
</protein>
<dbReference type="Pfam" id="PF05121">
    <property type="entry name" value="GvpK"/>
    <property type="match status" value="1"/>
</dbReference>
<evidence type="ECO:0000256" key="3">
    <source>
        <dbReference type="ARBA" id="ARBA00035659"/>
    </source>
</evidence>
<comment type="caution">
    <text evidence="4">The sequence shown here is derived from an EMBL/GenBank/DDBJ whole genome shotgun (WGS) entry which is preliminary data.</text>
</comment>
<dbReference type="PANTHER" id="PTHR40137">
    <property type="entry name" value="PROTEIN GVPK 1"/>
    <property type="match status" value="1"/>
</dbReference>
<sequence length="155" mass="17097">MTDDVDNFADNLVVKPKKSGLAPLILTLVELLRQLMEAQVIRRMDAEKLTESEINRAADSLQALEQQIFNLCEVLDIDPEDLNLDLGEFGKLLPRRGAYYPDQSSSESSILELLDRLISTGIVLEGDVQIGLADINLIDLKLKLLLTSGDKSASS</sequence>
<gene>
    <name evidence="4" type="ORF">H6F41_06330</name>
</gene>
<dbReference type="PANTHER" id="PTHR40137:SF2">
    <property type="entry name" value="PROTEIN GVPK 1"/>
    <property type="match status" value="1"/>
</dbReference>
<dbReference type="EMBL" id="JACJQB010000008">
    <property type="protein sequence ID" value="MBD2187760.1"/>
    <property type="molecule type" value="Genomic_DNA"/>
</dbReference>
<reference evidence="4 5" key="1">
    <citation type="journal article" date="2020" name="ISME J.">
        <title>Comparative genomics reveals insights into cyanobacterial evolution and habitat adaptation.</title>
        <authorList>
            <person name="Chen M.Y."/>
            <person name="Teng W.K."/>
            <person name="Zhao L."/>
            <person name="Hu C.X."/>
            <person name="Zhou Y.K."/>
            <person name="Han B.P."/>
            <person name="Song L.R."/>
            <person name="Shu W.S."/>
        </authorList>
    </citation>
    <scope>NUCLEOTIDE SEQUENCE [LARGE SCALE GENOMIC DNA]</scope>
    <source>
        <strain evidence="4 5">FACHB-723</strain>
    </source>
</reference>
<proteinExistence type="inferred from homology"/>
<keyword evidence="5" id="KW-1185">Reference proteome</keyword>
<dbReference type="RefSeq" id="WP_190402630.1">
    <property type="nucleotide sequence ID" value="NZ_JACJQB010000008.1"/>
</dbReference>
<comment type="subcellular location">
    <subcellularLocation>
        <location evidence="2">Gas vesicle</location>
    </subcellularLocation>
</comment>
<dbReference type="InterPro" id="IPR000638">
    <property type="entry name" value="Gas-vesicle_GvpA-like"/>
</dbReference>
<accession>A0ABR7ZW74</accession>
<organism evidence="4 5">
    <name type="scientific">Pseudanabaena mucicola FACHB-723</name>
    <dbReference type="NCBI Taxonomy" id="2692860"/>
    <lineage>
        <taxon>Bacteria</taxon>
        <taxon>Bacillati</taxon>
        <taxon>Cyanobacteriota</taxon>
        <taxon>Cyanophyceae</taxon>
        <taxon>Pseudanabaenales</taxon>
        <taxon>Pseudanabaenaceae</taxon>
        <taxon>Pseudanabaena</taxon>
    </lineage>
</organism>